<name>A0A3G9JW81_9FIRM</name>
<gene>
    <name evidence="2" type="ORF">SG0102_19980</name>
</gene>
<dbReference type="RefSeq" id="WP_125119833.1">
    <property type="nucleotide sequence ID" value="NZ_AP019309.1"/>
</dbReference>
<dbReference type="HAMAP" id="MF_00652">
    <property type="entry name" value="UPF0246"/>
    <property type="match status" value="1"/>
</dbReference>
<proteinExistence type="inferred from homology"/>
<evidence type="ECO:0000313" key="2">
    <source>
        <dbReference type="EMBL" id="BBH27064.1"/>
    </source>
</evidence>
<protein>
    <recommendedName>
        <fullName evidence="1">UPF0246 protein SG0102_19980</fullName>
    </recommendedName>
</protein>
<accession>A0A3G9JW81</accession>
<dbReference type="InterPro" id="IPR005583">
    <property type="entry name" value="YaaA"/>
</dbReference>
<reference evidence="2 3" key="1">
    <citation type="submission" date="2018-11" db="EMBL/GenBank/DDBJ databases">
        <title>Novel Erysipelotrichaceae bacterium isolated from small intestine of a swine.</title>
        <authorList>
            <person name="Kim J.S."/>
            <person name="Choe H."/>
            <person name="Lee Y.R."/>
            <person name="Kim K.M."/>
            <person name="Park D.S."/>
        </authorList>
    </citation>
    <scope>NUCLEOTIDE SEQUENCE [LARGE SCALE GENOMIC DNA]</scope>
    <source>
        <strain evidence="2 3">SG0102</strain>
    </source>
</reference>
<dbReference type="PANTHER" id="PTHR30283:SF4">
    <property type="entry name" value="PEROXIDE STRESS RESISTANCE PROTEIN YAAA"/>
    <property type="match status" value="1"/>
</dbReference>
<dbReference type="NCBIfam" id="NF002543">
    <property type="entry name" value="PRK02101.1-4"/>
    <property type="match status" value="1"/>
</dbReference>
<dbReference type="AlphaFoldDB" id="A0A3G9JW81"/>
<dbReference type="GO" id="GO:0033194">
    <property type="term" value="P:response to hydroperoxide"/>
    <property type="evidence" value="ECO:0007669"/>
    <property type="project" value="TreeGrafter"/>
</dbReference>
<dbReference type="PANTHER" id="PTHR30283">
    <property type="entry name" value="PEROXIDE STRESS RESPONSE PROTEIN YAAA"/>
    <property type="match status" value="1"/>
</dbReference>
<dbReference type="Pfam" id="PF03883">
    <property type="entry name" value="H2O2_YaaD"/>
    <property type="match status" value="1"/>
</dbReference>
<dbReference type="OrthoDB" id="9777133at2"/>
<dbReference type="Proteomes" id="UP000268059">
    <property type="component" value="Chromosome"/>
</dbReference>
<sequence length="245" mass="28053">MRIILSPAKKMRIDEEAPGLSAPSLLEKTAVLEKYLRALSFDEAKALWKCSDKLVQENLKRIEVMDLHQRLTAALFAYDGLVFQHIGANIMTQGALDYLNDHLRILSGFYGVLKPSDGITPYRLEMQNKGAFNDTHSLYDFWEDTLYKQVIDDDHLIINLASKEYAKCITNYLQDGDKLIEIVFGEMKNGKLITKATKAKMARGEMVRYMALNQITDINLLKEFQEIGFVYNEDLSTDTKYVFTC</sequence>
<comment type="similarity">
    <text evidence="1">Belongs to the UPF0246 family.</text>
</comment>
<keyword evidence="3" id="KW-1185">Reference proteome</keyword>
<dbReference type="GO" id="GO:0005829">
    <property type="term" value="C:cytosol"/>
    <property type="evidence" value="ECO:0007669"/>
    <property type="project" value="TreeGrafter"/>
</dbReference>
<evidence type="ECO:0000256" key="1">
    <source>
        <dbReference type="HAMAP-Rule" id="MF_00652"/>
    </source>
</evidence>
<evidence type="ECO:0000313" key="3">
    <source>
        <dbReference type="Proteomes" id="UP000268059"/>
    </source>
</evidence>
<dbReference type="InParanoid" id="A0A3G9JW81"/>
<dbReference type="EMBL" id="AP019309">
    <property type="protein sequence ID" value="BBH27064.1"/>
    <property type="molecule type" value="Genomic_DNA"/>
</dbReference>
<dbReference type="KEGG" id="ebm:SG0102_19980"/>
<organism evidence="2 3">
    <name type="scientific">Intestinibaculum porci</name>
    <dbReference type="NCBI Taxonomy" id="2487118"/>
    <lineage>
        <taxon>Bacteria</taxon>
        <taxon>Bacillati</taxon>
        <taxon>Bacillota</taxon>
        <taxon>Erysipelotrichia</taxon>
        <taxon>Erysipelotrichales</taxon>
        <taxon>Erysipelotrichaceae</taxon>
        <taxon>Intestinibaculum</taxon>
    </lineage>
</organism>